<feature type="signal peptide" evidence="2">
    <location>
        <begin position="1"/>
        <end position="27"/>
    </location>
</feature>
<organism evidence="3 4">
    <name type="scientific">Eleusine coracana subsp. coracana</name>
    <dbReference type="NCBI Taxonomy" id="191504"/>
    <lineage>
        <taxon>Eukaryota</taxon>
        <taxon>Viridiplantae</taxon>
        <taxon>Streptophyta</taxon>
        <taxon>Embryophyta</taxon>
        <taxon>Tracheophyta</taxon>
        <taxon>Spermatophyta</taxon>
        <taxon>Magnoliopsida</taxon>
        <taxon>Liliopsida</taxon>
        <taxon>Poales</taxon>
        <taxon>Poaceae</taxon>
        <taxon>PACMAD clade</taxon>
        <taxon>Chloridoideae</taxon>
        <taxon>Cynodonteae</taxon>
        <taxon>Eleusininae</taxon>
        <taxon>Eleusine</taxon>
    </lineage>
</organism>
<proteinExistence type="predicted"/>
<dbReference type="PANTHER" id="PTHR32382:SF33">
    <property type="entry name" value="OS02G0726000 PROTEIN"/>
    <property type="match status" value="1"/>
</dbReference>
<keyword evidence="2" id="KW-0732">Signal</keyword>
<reference evidence="3" key="1">
    <citation type="journal article" date="2018" name="DNA Res.">
        <title>Multiple hybrid de novo genome assembly of finger millet, an orphan allotetraploid crop.</title>
        <authorList>
            <person name="Hatakeyama M."/>
            <person name="Aluri S."/>
            <person name="Balachadran M.T."/>
            <person name="Sivarajan S.R."/>
            <person name="Patrignani A."/>
            <person name="Gruter S."/>
            <person name="Poveda L."/>
            <person name="Shimizu-Inatsugi R."/>
            <person name="Baeten J."/>
            <person name="Francoijs K.J."/>
            <person name="Nataraja K.N."/>
            <person name="Reddy Y.A.N."/>
            <person name="Phadnis S."/>
            <person name="Ravikumar R.L."/>
            <person name="Schlapbach R."/>
            <person name="Sreeman S.M."/>
            <person name="Shimizu K.K."/>
        </authorList>
    </citation>
    <scope>NUCLEOTIDE SEQUENCE</scope>
</reference>
<dbReference type="InterPro" id="IPR036378">
    <property type="entry name" value="FAS1_dom_sf"/>
</dbReference>
<evidence type="ECO:0000313" key="3">
    <source>
        <dbReference type="EMBL" id="GJM91173.1"/>
    </source>
</evidence>
<dbReference type="PANTHER" id="PTHR32382">
    <property type="entry name" value="FASCICLIN-LIKE ARABINOGALACTAN PROTEIN"/>
    <property type="match status" value="1"/>
</dbReference>
<dbReference type="Gene3D" id="2.30.180.10">
    <property type="entry name" value="FAS1 domain"/>
    <property type="match status" value="1"/>
</dbReference>
<evidence type="ECO:0000256" key="1">
    <source>
        <dbReference type="SAM" id="MobiDB-lite"/>
    </source>
</evidence>
<feature type="chain" id="PRO_5043596145" description="FAS1 domain-containing protein" evidence="2">
    <location>
        <begin position="28"/>
        <end position="363"/>
    </location>
</feature>
<evidence type="ECO:0000256" key="2">
    <source>
        <dbReference type="SAM" id="SignalP"/>
    </source>
</evidence>
<dbReference type="InterPro" id="IPR033254">
    <property type="entry name" value="Plant_FLA"/>
</dbReference>
<feature type="compositionally biased region" description="Pro residues" evidence="1">
    <location>
        <begin position="274"/>
        <end position="283"/>
    </location>
</feature>
<dbReference type="SUPFAM" id="SSF82153">
    <property type="entry name" value="FAS1 domain"/>
    <property type="match status" value="1"/>
</dbReference>
<evidence type="ECO:0000313" key="4">
    <source>
        <dbReference type="Proteomes" id="UP001054889"/>
    </source>
</evidence>
<protein>
    <recommendedName>
        <fullName evidence="5">FAS1 domain-containing protein</fullName>
    </recommendedName>
</protein>
<sequence>MLSLLATTMPLAIRGLLVLVLVLLSSAAPAACLHAAARNATAILSACPGLAEFGRALEDTGIAAAINNSPAGAVTVLAVDDARMAEARGSGIPSEALRRALSRHVLAGYHDDASLRRLLLTRTQTGGSADAVVAPTLLDAGAVKIVARGGAGPPGAWRSSPWTMTRGSPPRSTSAAARPEPSESRLVSQDAVNIVAQSSSASAPRGGRVAFVAPQQDARDGARAAVPPAQTQQVTVHTRSTSALQEEGEVTSPAAEAAAAPPEPRAADDDSAPAPAPSAPPEHNPTDARIAWAIWKTRNKMTIEKKFPKPKDALITGITLLQKWKVLLREKDEKTVDKMVAKLLSIVKNENILQVGTTDIVEW</sequence>
<keyword evidence="4" id="KW-1185">Reference proteome</keyword>
<dbReference type="Proteomes" id="UP001054889">
    <property type="component" value="Unassembled WGS sequence"/>
</dbReference>
<dbReference type="GO" id="GO:0005886">
    <property type="term" value="C:plasma membrane"/>
    <property type="evidence" value="ECO:0007669"/>
    <property type="project" value="TreeGrafter"/>
</dbReference>
<feature type="compositionally biased region" description="Polar residues" evidence="1">
    <location>
        <begin position="229"/>
        <end position="244"/>
    </location>
</feature>
<accession>A0AAV5C085</accession>
<feature type="region of interest" description="Disordered" evidence="1">
    <location>
        <begin position="149"/>
        <end position="187"/>
    </location>
</feature>
<reference evidence="3" key="2">
    <citation type="submission" date="2021-12" db="EMBL/GenBank/DDBJ databases">
        <title>Resequencing data analysis of finger millet.</title>
        <authorList>
            <person name="Hatakeyama M."/>
            <person name="Aluri S."/>
            <person name="Balachadran M.T."/>
            <person name="Sivarajan S.R."/>
            <person name="Poveda L."/>
            <person name="Shimizu-Inatsugi R."/>
            <person name="Schlapbach R."/>
            <person name="Sreeman S.M."/>
            <person name="Shimizu K.K."/>
        </authorList>
    </citation>
    <scope>NUCLEOTIDE SEQUENCE</scope>
</reference>
<feature type="compositionally biased region" description="Polar residues" evidence="1">
    <location>
        <begin position="160"/>
        <end position="175"/>
    </location>
</feature>
<evidence type="ECO:0008006" key="5">
    <source>
        <dbReference type="Google" id="ProtNLM"/>
    </source>
</evidence>
<comment type="caution">
    <text evidence="3">The sequence shown here is derived from an EMBL/GenBank/DDBJ whole genome shotgun (WGS) entry which is preliminary data.</text>
</comment>
<dbReference type="AlphaFoldDB" id="A0AAV5C085"/>
<gene>
    <name evidence="3" type="primary">ga07522</name>
    <name evidence="3" type="ORF">PR202_ga07522</name>
</gene>
<feature type="region of interest" description="Disordered" evidence="1">
    <location>
        <begin position="216"/>
        <end position="288"/>
    </location>
</feature>
<dbReference type="EMBL" id="BQKI01000003">
    <property type="protein sequence ID" value="GJM91173.1"/>
    <property type="molecule type" value="Genomic_DNA"/>
</dbReference>
<name>A0AAV5C085_ELECO</name>